<organism evidence="7 8">
    <name type="scientific">Tanacetum coccineum</name>
    <dbReference type="NCBI Taxonomy" id="301880"/>
    <lineage>
        <taxon>Eukaryota</taxon>
        <taxon>Viridiplantae</taxon>
        <taxon>Streptophyta</taxon>
        <taxon>Embryophyta</taxon>
        <taxon>Tracheophyta</taxon>
        <taxon>Spermatophyta</taxon>
        <taxon>Magnoliopsida</taxon>
        <taxon>eudicotyledons</taxon>
        <taxon>Gunneridae</taxon>
        <taxon>Pentapetalae</taxon>
        <taxon>asterids</taxon>
        <taxon>campanulids</taxon>
        <taxon>Asterales</taxon>
        <taxon>Asteraceae</taxon>
        <taxon>Asteroideae</taxon>
        <taxon>Anthemideae</taxon>
        <taxon>Anthemidinae</taxon>
        <taxon>Tanacetum</taxon>
    </lineage>
</organism>
<comment type="caution">
    <text evidence="7">The sequence shown here is derived from an EMBL/GenBank/DDBJ whole genome shotgun (WGS) entry which is preliminary data.</text>
</comment>
<evidence type="ECO:0000256" key="4">
    <source>
        <dbReference type="ARBA" id="ARBA00023242"/>
    </source>
</evidence>
<dbReference type="CDD" id="cd06085">
    <property type="entry name" value="KOW_Spt5_5"/>
    <property type="match status" value="1"/>
</dbReference>
<evidence type="ECO:0000256" key="3">
    <source>
        <dbReference type="ARBA" id="ARBA00023163"/>
    </source>
</evidence>
<dbReference type="PANTHER" id="PTHR11125">
    <property type="entry name" value="SUPPRESSOR OF TY 5"/>
    <property type="match status" value="1"/>
</dbReference>
<dbReference type="GO" id="GO:0003746">
    <property type="term" value="F:translation elongation factor activity"/>
    <property type="evidence" value="ECO:0007669"/>
    <property type="project" value="UniProtKB-KW"/>
</dbReference>
<dbReference type="Pfam" id="PF23042">
    <property type="entry name" value="KOW1_SPT5"/>
    <property type="match status" value="1"/>
</dbReference>
<name>A0ABQ4YSD2_9ASTR</name>
<dbReference type="CDD" id="cd09888">
    <property type="entry name" value="NGN_Euk"/>
    <property type="match status" value="1"/>
</dbReference>
<dbReference type="Gene3D" id="2.30.30.30">
    <property type="match status" value="4"/>
</dbReference>
<keyword evidence="3" id="KW-0804">Transcription</keyword>
<proteinExistence type="inferred from homology"/>
<dbReference type="InterPro" id="IPR036735">
    <property type="entry name" value="NGN_dom_sf"/>
</dbReference>
<dbReference type="Pfam" id="PF07714">
    <property type="entry name" value="PK_Tyr_Ser-Thr"/>
    <property type="match status" value="1"/>
</dbReference>
<dbReference type="InterPro" id="IPR005824">
    <property type="entry name" value="KOW"/>
</dbReference>
<dbReference type="Pfam" id="PF03439">
    <property type="entry name" value="Spt5-NGN"/>
    <property type="match status" value="1"/>
</dbReference>
<dbReference type="InterPro" id="IPR005825">
    <property type="entry name" value="Ribosomal_uL24_CS"/>
</dbReference>
<dbReference type="InterPro" id="IPR005100">
    <property type="entry name" value="NGN-domain"/>
</dbReference>
<evidence type="ECO:0000256" key="5">
    <source>
        <dbReference type="SAM" id="MobiDB-lite"/>
    </source>
</evidence>
<accession>A0ABQ4YSD2</accession>
<dbReference type="Gene3D" id="3.30.70.940">
    <property type="entry name" value="NusG, N-terminal domain"/>
    <property type="match status" value="1"/>
</dbReference>
<dbReference type="CDD" id="cd06084">
    <property type="entry name" value="KOW_Spt5_4"/>
    <property type="match status" value="1"/>
</dbReference>
<dbReference type="Pfam" id="PF23284">
    <property type="entry name" value="KOW2_Spt5"/>
    <property type="match status" value="1"/>
</dbReference>
<comment type="subcellular location">
    <subcellularLocation>
        <location evidence="1">Nucleus</location>
    </subcellularLocation>
</comment>
<dbReference type="InterPro" id="IPR041978">
    <property type="entry name" value="KOW_Spt5_5"/>
</dbReference>
<evidence type="ECO:0000313" key="7">
    <source>
        <dbReference type="EMBL" id="GJS80773.1"/>
    </source>
</evidence>
<dbReference type="InterPro" id="IPR022581">
    <property type="entry name" value="Spt5_N"/>
</dbReference>
<dbReference type="Gene3D" id="3.30.200.20">
    <property type="entry name" value="Phosphorylase Kinase, domain 1"/>
    <property type="match status" value="1"/>
</dbReference>
<keyword evidence="8" id="KW-1185">Reference proteome</keyword>
<dbReference type="PANTHER" id="PTHR11125:SF7">
    <property type="entry name" value="TRANSCRIPTION ELONGATION FACTOR SPT5"/>
    <property type="match status" value="1"/>
</dbReference>
<dbReference type="PROSITE" id="PS01108">
    <property type="entry name" value="RIBOSOMAL_L24"/>
    <property type="match status" value="1"/>
</dbReference>
<reference evidence="7" key="1">
    <citation type="journal article" date="2022" name="Int. J. Mol. Sci.">
        <title>Draft Genome of Tanacetum Coccineum: Genomic Comparison of Closely Related Tanacetum-Family Plants.</title>
        <authorList>
            <person name="Yamashiro T."/>
            <person name="Shiraishi A."/>
            <person name="Nakayama K."/>
            <person name="Satake H."/>
        </authorList>
    </citation>
    <scope>NUCLEOTIDE SEQUENCE</scope>
</reference>
<dbReference type="Pfam" id="PF23290">
    <property type="entry name" value="KOW5_SPT5"/>
    <property type="match status" value="1"/>
</dbReference>
<dbReference type="Pfam" id="PF23291">
    <property type="entry name" value="KOW4_SPT5"/>
    <property type="match status" value="1"/>
</dbReference>
<keyword evidence="4" id="KW-0539">Nucleus</keyword>
<feature type="domain" description="Protein kinase" evidence="6">
    <location>
        <begin position="88"/>
        <end position="327"/>
    </location>
</feature>
<dbReference type="Pfam" id="PF11942">
    <property type="entry name" value="Spt5_N"/>
    <property type="match status" value="1"/>
</dbReference>
<evidence type="ECO:0000313" key="8">
    <source>
        <dbReference type="Proteomes" id="UP001151760"/>
    </source>
</evidence>
<dbReference type="Gene3D" id="1.10.510.10">
    <property type="entry name" value="Transferase(Phosphotransferase) domain 1"/>
    <property type="match status" value="1"/>
</dbReference>
<reference evidence="7" key="2">
    <citation type="submission" date="2022-01" db="EMBL/GenBank/DDBJ databases">
        <authorList>
            <person name="Yamashiro T."/>
            <person name="Shiraishi A."/>
            <person name="Satake H."/>
            <person name="Nakayama K."/>
        </authorList>
    </citation>
    <scope>NUCLEOTIDE SEQUENCE</scope>
</reference>
<dbReference type="InterPro" id="IPR011009">
    <property type="entry name" value="Kinase-like_dom_sf"/>
</dbReference>
<dbReference type="EMBL" id="BQNB010010696">
    <property type="protein sequence ID" value="GJS80773.1"/>
    <property type="molecule type" value="Genomic_DNA"/>
</dbReference>
<dbReference type="InterPro" id="IPR039385">
    <property type="entry name" value="NGN_Euk"/>
</dbReference>
<evidence type="ECO:0000256" key="2">
    <source>
        <dbReference type="ARBA" id="ARBA00006956"/>
    </source>
</evidence>
<comment type="similarity">
    <text evidence="2">Belongs to the SPT5 family.</text>
</comment>
<keyword evidence="7" id="KW-0648">Protein biosynthesis</keyword>
<sequence length="999" mass="112285">MGKIGLPMDSIPSPSRAIFPADSLSRRAYGDGFTRAIPMADGADFENGGGSEGGTSRNTPSSDGEDGRYADKLVVVGNHFFKITVGDLLRAYFVTLGSGKSVYKCVVESKLLVSTLKNLLSVTLSVPEFRDRINRLEGMDHPHLLPIRAYCYDEYDKFILYDYAPSGSLFDLLYADRRPLTIGDRLTIALGVAGGINYLHTHAISHGNIKSSNIIVTTGLHVFVLALGLPSTSHRFTAYRAPEVTDPYNVSQEADVYSFGVLILELLTKKNPNCHILYKSQIIDLVGWVKLKVEEFGNSGFLEVRPENDVEQRQIKQLLILAANCFIVDERDEQEDVEDARRMRLRLPTREDEQEDVEALEREIQERYGRNQSEYDDDYEDDDQTEVEQQALLPCVRDPKLWMVKCAIGHEREATVCLMQKCITKPAEMQIRSAIALDHLKNYIYIEAYKEAHVRELYDSFARRARVCVIYLTHSKILLVPIKEMTDVLSVESKSIDISRDNWVRMKIGIYKGDLAKVVDVDNVRQRVTVKLIPRIDLQALANKLEGREVQKKKIFTPPLRFMNVDEARDMHIRVERRRDPMTGDYFENINGMMFKDGFLYKTVSIKSIRIQNIQPSFDELEKFRQPNEDGDGDIANLSTLFANRKKGHFMKGDRVIIIKGDLKNLKGWVEKVEENTIHIKPNATDLPETLAVNERELCKYFEPGNHVKVVSGAQEGVTGMVISVEGHLVNIVSDTTKEALRVFSDNVVESSEVTSDITKIGDFELHDLVQLDEAIQVLKGVADRAEVQLVRLRDIKYKIDRKLSAQDRYKNTVSTKDVVKVIDGPCKASSTGRQGPVEHIYRGILVIYDRHHPEHAGFICTRSQSCILVGDSRANGVRNNLLASRVSELSTPPRFSNSPGRSLGRGVPPLSGGRHRGGGRGGESLAGRSIKIRLGPWKGYKGRVVDASGTTVRIELESQMKVVTDDRTHISGIVNAPTTLISVYSDTIYAFFSAILYN</sequence>
<feature type="compositionally biased region" description="Polar residues" evidence="5">
    <location>
        <begin position="889"/>
        <end position="901"/>
    </location>
</feature>
<dbReference type="InterPro" id="IPR041975">
    <property type="entry name" value="KOW_Spt5_2"/>
</dbReference>
<dbReference type="InterPro" id="IPR006645">
    <property type="entry name" value="NGN-like_dom"/>
</dbReference>
<protein>
    <submittedName>
        <fullName evidence="7">Transcription elongation factor SPT5 homolog 1</fullName>
    </submittedName>
</protein>
<dbReference type="PROSITE" id="PS50011">
    <property type="entry name" value="PROTEIN_KINASE_DOM"/>
    <property type="match status" value="1"/>
</dbReference>
<dbReference type="SUPFAM" id="SSF56112">
    <property type="entry name" value="Protein kinase-like (PK-like)"/>
    <property type="match status" value="1"/>
</dbReference>
<dbReference type="InterPro" id="IPR014722">
    <property type="entry name" value="Rib_uL2_dom2"/>
</dbReference>
<evidence type="ECO:0000256" key="1">
    <source>
        <dbReference type="ARBA" id="ARBA00004123"/>
    </source>
</evidence>
<feature type="region of interest" description="Disordered" evidence="5">
    <location>
        <begin position="889"/>
        <end position="926"/>
    </location>
</feature>
<dbReference type="CDD" id="cd06083">
    <property type="entry name" value="KOW_Spt5_3"/>
    <property type="match status" value="1"/>
</dbReference>
<gene>
    <name evidence="7" type="ORF">Tco_0730654</name>
</gene>
<dbReference type="CDD" id="cd06081">
    <property type="entry name" value="KOW_Spt5_1"/>
    <property type="match status" value="1"/>
</dbReference>
<dbReference type="InterPro" id="IPR008991">
    <property type="entry name" value="Translation_prot_SH3-like_sf"/>
</dbReference>
<keyword evidence="7" id="KW-0251">Elongation factor</keyword>
<dbReference type="SUPFAM" id="SSF50104">
    <property type="entry name" value="Translation proteins SH3-like domain"/>
    <property type="match status" value="1"/>
</dbReference>
<dbReference type="CDD" id="cd06082">
    <property type="entry name" value="KOW_Spt5_2"/>
    <property type="match status" value="1"/>
</dbReference>
<dbReference type="InterPro" id="IPR041973">
    <property type="entry name" value="KOW_Spt5_1"/>
</dbReference>
<evidence type="ECO:0000259" key="6">
    <source>
        <dbReference type="PROSITE" id="PS50011"/>
    </source>
</evidence>
<dbReference type="SMART" id="SM00739">
    <property type="entry name" value="KOW"/>
    <property type="match status" value="5"/>
</dbReference>
<dbReference type="InterPro" id="IPR000719">
    <property type="entry name" value="Prot_kinase_dom"/>
</dbReference>
<feature type="region of interest" description="Disordered" evidence="5">
    <location>
        <begin position="44"/>
        <end position="65"/>
    </location>
</feature>
<dbReference type="InterPro" id="IPR041976">
    <property type="entry name" value="KOW_Spt5_3"/>
</dbReference>
<dbReference type="InterPro" id="IPR041977">
    <property type="entry name" value="KOW_Spt5_4"/>
</dbReference>
<dbReference type="InterPro" id="IPR039659">
    <property type="entry name" value="SPT5"/>
</dbReference>
<dbReference type="Proteomes" id="UP001151760">
    <property type="component" value="Unassembled WGS sequence"/>
</dbReference>
<dbReference type="SMART" id="SM00738">
    <property type="entry name" value="NGN"/>
    <property type="match status" value="1"/>
</dbReference>
<dbReference type="InterPro" id="IPR001245">
    <property type="entry name" value="Ser-Thr/Tyr_kinase_cat_dom"/>
</dbReference>